<evidence type="ECO:0000256" key="1">
    <source>
        <dbReference type="SAM" id="Phobius"/>
    </source>
</evidence>
<dbReference type="Proteomes" id="UP000295334">
    <property type="component" value="Unassembled WGS sequence"/>
</dbReference>
<dbReference type="EMBL" id="SJZI01000002">
    <property type="protein sequence ID" value="TCJ19052.1"/>
    <property type="molecule type" value="Genomic_DNA"/>
</dbReference>
<feature type="transmembrane region" description="Helical" evidence="1">
    <location>
        <begin position="68"/>
        <end position="92"/>
    </location>
</feature>
<gene>
    <name evidence="3" type="ORF">EPD60_01145</name>
</gene>
<protein>
    <submittedName>
        <fullName evidence="3">VanZ family protein</fullName>
    </submittedName>
</protein>
<evidence type="ECO:0000313" key="3">
    <source>
        <dbReference type="EMBL" id="TCJ19052.1"/>
    </source>
</evidence>
<keyword evidence="1" id="KW-0472">Membrane</keyword>
<dbReference type="PANTHER" id="PTHR36834">
    <property type="entry name" value="MEMBRANE PROTEIN-RELATED"/>
    <property type="match status" value="1"/>
</dbReference>
<reference evidence="3 4" key="1">
    <citation type="submission" date="2019-03" db="EMBL/GenBank/DDBJ databases">
        <authorList>
            <person name="Kim M.K.M."/>
        </authorList>
    </citation>
    <scope>NUCLEOTIDE SEQUENCE [LARGE SCALE GENOMIC DNA]</scope>
    <source>
        <strain evidence="3 4">17J68-12</strain>
    </source>
</reference>
<keyword evidence="1" id="KW-0812">Transmembrane</keyword>
<proteinExistence type="predicted"/>
<dbReference type="Pfam" id="PF04892">
    <property type="entry name" value="VanZ"/>
    <property type="match status" value="1"/>
</dbReference>
<dbReference type="InterPro" id="IPR053150">
    <property type="entry name" value="Teicoplanin_resist-assoc"/>
</dbReference>
<keyword evidence="4" id="KW-1185">Reference proteome</keyword>
<comment type="caution">
    <text evidence="3">The sequence shown here is derived from an EMBL/GenBank/DDBJ whole genome shotgun (WGS) entry which is preliminary data.</text>
</comment>
<accession>A0A4V2NWX5</accession>
<dbReference type="RefSeq" id="WP_131445994.1">
    <property type="nucleotide sequence ID" value="NZ_SJZI01000002.1"/>
</dbReference>
<feature type="transmembrane region" description="Helical" evidence="1">
    <location>
        <begin position="99"/>
        <end position="118"/>
    </location>
</feature>
<dbReference type="InterPro" id="IPR006976">
    <property type="entry name" value="VanZ-like"/>
</dbReference>
<organism evidence="3 4">
    <name type="scientific">Flaviaesturariibacter flavus</name>
    <dbReference type="NCBI Taxonomy" id="2502780"/>
    <lineage>
        <taxon>Bacteria</taxon>
        <taxon>Pseudomonadati</taxon>
        <taxon>Bacteroidota</taxon>
        <taxon>Chitinophagia</taxon>
        <taxon>Chitinophagales</taxon>
        <taxon>Chitinophagaceae</taxon>
        <taxon>Flaviaestuariibacter</taxon>
    </lineage>
</organism>
<feature type="transmembrane region" description="Helical" evidence="1">
    <location>
        <begin position="130"/>
        <end position="148"/>
    </location>
</feature>
<sequence>MTPRPAVFRVALVVYLLALLWVFLWKDLSLLELQRPRLSWEALGAGGGKVNLLPGSTLLYYLSFRENYLTGAWNIGGNLVGFMPLGILLPLCWARYRRLSAVVGAALLLSGAIEAFQLFSTAGDCDVDDLLLNTAGAAMGFLLLRYVLQRTASGNRA</sequence>
<feature type="transmembrane region" description="Helical" evidence="1">
    <location>
        <begin position="6"/>
        <end position="26"/>
    </location>
</feature>
<dbReference type="AlphaFoldDB" id="A0A4V2NWX5"/>
<evidence type="ECO:0000313" key="4">
    <source>
        <dbReference type="Proteomes" id="UP000295334"/>
    </source>
</evidence>
<name>A0A4V2NWX5_9BACT</name>
<dbReference type="PANTHER" id="PTHR36834:SF1">
    <property type="entry name" value="INTEGRAL MEMBRANE PROTEIN"/>
    <property type="match status" value="1"/>
</dbReference>
<dbReference type="OrthoDB" id="9805025at2"/>
<evidence type="ECO:0000259" key="2">
    <source>
        <dbReference type="Pfam" id="PF04892"/>
    </source>
</evidence>
<keyword evidence="1" id="KW-1133">Transmembrane helix</keyword>
<feature type="domain" description="VanZ-like" evidence="2">
    <location>
        <begin position="13"/>
        <end position="145"/>
    </location>
</feature>